<sequence length="156" mass="17929">MKSVTEGDSVTLNTDVTEVQKNDQILWMFGSQETAIAGIYMQIINMYDSNETFGDRLRMDSQTGSLTIRNIRTEHSGVYKLTIISKSTSYKRFNVTVYCKLNIAFTQLHNTSHCTCNSFSHVFQLLCLFLSLAEAFVYHHQDHQCPNVHCCVQWLM</sequence>
<organism evidence="2 3">
    <name type="scientific">Labeo rohita</name>
    <name type="common">Indian major carp</name>
    <name type="synonym">Cyprinus rohita</name>
    <dbReference type="NCBI Taxonomy" id="84645"/>
    <lineage>
        <taxon>Eukaryota</taxon>
        <taxon>Metazoa</taxon>
        <taxon>Chordata</taxon>
        <taxon>Craniata</taxon>
        <taxon>Vertebrata</taxon>
        <taxon>Euteleostomi</taxon>
        <taxon>Actinopterygii</taxon>
        <taxon>Neopterygii</taxon>
        <taxon>Teleostei</taxon>
        <taxon>Ostariophysi</taxon>
        <taxon>Cypriniformes</taxon>
        <taxon>Cyprinidae</taxon>
        <taxon>Labeoninae</taxon>
        <taxon>Labeonini</taxon>
        <taxon>Labeo</taxon>
    </lineage>
</organism>
<feature type="domain" description="Ig-like" evidence="1">
    <location>
        <begin position="1"/>
        <end position="96"/>
    </location>
</feature>
<keyword evidence="3" id="KW-1185">Reference proteome</keyword>
<protein>
    <submittedName>
        <fullName evidence="2">CD48 antigen</fullName>
    </submittedName>
</protein>
<dbReference type="InterPro" id="IPR013783">
    <property type="entry name" value="Ig-like_fold"/>
</dbReference>
<dbReference type="InterPro" id="IPR013106">
    <property type="entry name" value="Ig_V-set"/>
</dbReference>
<dbReference type="SUPFAM" id="SSF48726">
    <property type="entry name" value="Immunoglobulin"/>
    <property type="match status" value="1"/>
</dbReference>
<evidence type="ECO:0000313" key="3">
    <source>
        <dbReference type="Proteomes" id="UP000830375"/>
    </source>
</evidence>
<comment type="caution">
    <text evidence="2">The sequence shown here is derived from an EMBL/GenBank/DDBJ whole genome shotgun (WGS) entry which is preliminary data.</text>
</comment>
<dbReference type="PANTHER" id="PTHR21063:SF4">
    <property type="entry name" value="CD48 ANTIGEN-RELATED"/>
    <property type="match status" value="1"/>
</dbReference>
<dbReference type="PROSITE" id="PS50835">
    <property type="entry name" value="IG_LIKE"/>
    <property type="match status" value="1"/>
</dbReference>
<reference evidence="2 3" key="1">
    <citation type="submission" date="2022-01" db="EMBL/GenBank/DDBJ databases">
        <title>A high-quality chromosome-level genome assembly of rohu carp, Labeo rohita.</title>
        <authorList>
            <person name="Arick M.A. II"/>
            <person name="Hsu C.-Y."/>
            <person name="Magbanua Z."/>
            <person name="Pechanova O."/>
            <person name="Grover C."/>
            <person name="Miller E."/>
            <person name="Thrash A."/>
            <person name="Ezzel L."/>
            <person name="Alam S."/>
            <person name="Benzie J."/>
            <person name="Hamilton M."/>
            <person name="Karsi A."/>
            <person name="Lawrence M.L."/>
            <person name="Peterson D.G."/>
        </authorList>
    </citation>
    <scope>NUCLEOTIDE SEQUENCE [LARGE SCALE GENOMIC DNA]</scope>
    <source>
        <strain evidence="3">BAU-BD-2019</strain>
        <tissue evidence="2">Blood</tissue>
    </source>
</reference>
<dbReference type="Pfam" id="PF07686">
    <property type="entry name" value="V-set"/>
    <property type="match status" value="1"/>
</dbReference>
<accession>A0ABQ8LIV4</accession>
<dbReference type="InterPro" id="IPR007110">
    <property type="entry name" value="Ig-like_dom"/>
</dbReference>
<name>A0ABQ8LIV4_LABRO</name>
<evidence type="ECO:0000313" key="2">
    <source>
        <dbReference type="EMBL" id="KAI2650602.1"/>
    </source>
</evidence>
<dbReference type="Gene3D" id="2.60.40.10">
    <property type="entry name" value="Immunoglobulins"/>
    <property type="match status" value="1"/>
</dbReference>
<dbReference type="Proteomes" id="UP000830375">
    <property type="component" value="Unassembled WGS sequence"/>
</dbReference>
<dbReference type="EMBL" id="JACTAM010000022">
    <property type="protein sequence ID" value="KAI2650602.1"/>
    <property type="molecule type" value="Genomic_DNA"/>
</dbReference>
<evidence type="ECO:0000259" key="1">
    <source>
        <dbReference type="PROSITE" id="PS50835"/>
    </source>
</evidence>
<proteinExistence type="predicted"/>
<gene>
    <name evidence="2" type="ORF">H4Q32_000627</name>
</gene>
<dbReference type="PANTHER" id="PTHR21063">
    <property type="entry name" value="LFA-3"/>
    <property type="match status" value="1"/>
</dbReference>
<dbReference type="InterPro" id="IPR036179">
    <property type="entry name" value="Ig-like_dom_sf"/>
</dbReference>